<evidence type="ECO:0000313" key="10">
    <source>
        <dbReference type="Proteomes" id="UP000033682"/>
    </source>
</evidence>
<accession>A0A0F4LR37</accession>
<evidence type="ECO:0000256" key="7">
    <source>
        <dbReference type="ARBA" id="ARBA00022777"/>
    </source>
</evidence>
<keyword evidence="6" id="KW-0598">Phosphotransferase system</keyword>
<dbReference type="Pfam" id="PF03830">
    <property type="entry name" value="PTSIIB_sorb"/>
    <property type="match status" value="1"/>
</dbReference>
<comment type="subcellular location">
    <subcellularLocation>
        <location evidence="1">Cytoplasm</location>
    </subcellularLocation>
</comment>
<evidence type="ECO:0000256" key="2">
    <source>
        <dbReference type="ARBA" id="ARBA00022448"/>
    </source>
</evidence>
<evidence type="ECO:0000256" key="1">
    <source>
        <dbReference type="ARBA" id="ARBA00004496"/>
    </source>
</evidence>
<dbReference type="GO" id="GO:0005737">
    <property type="term" value="C:cytoplasm"/>
    <property type="evidence" value="ECO:0007669"/>
    <property type="project" value="UniProtKB-SubCell"/>
</dbReference>
<evidence type="ECO:0000256" key="5">
    <source>
        <dbReference type="ARBA" id="ARBA00022679"/>
    </source>
</evidence>
<evidence type="ECO:0000256" key="3">
    <source>
        <dbReference type="ARBA" id="ARBA00022490"/>
    </source>
</evidence>
<proteinExistence type="predicted"/>
<protein>
    <submittedName>
        <fullName evidence="9">PTS Man IIB</fullName>
    </submittedName>
</protein>
<evidence type="ECO:0000256" key="6">
    <source>
        <dbReference type="ARBA" id="ARBA00022683"/>
    </source>
</evidence>
<organism evidence="9 10">
    <name type="scientific">Lactobacillus apis</name>
    <dbReference type="NCBI Taxonomy" id="303541"/>
    <lineage>
        <taxon>Bacteria</taxon>
        <taxon>Bacillati</taxon>
        <taxon>Bacillota</taxon>
        <taxon>Bacilli</taxon>
        <taxon>Lactobacillales</taxon>
        <taxon>Lactobacillaceae</taxon>
        <taxon>Lactobacillus</taxon>
    </lineage>
</organism>
<dbReference type="HOGENOM" id="CLU_116175_3_0_9"/>
<keyword evidence="5" id="KW-0808">Transferase</keyword>
<feature type="domain" description="PTS EIIB type-4" evidence="8">
    <location>
        <begin position="1"/>
        <end position="164"/>
    </location>
</feature>
<keyword evidence="3" id="KW-0963">Cytoplasm</keyword>
<sequence>MSVVLARIDNRLLHGIIVTQWAPQSGSNRVMVIDDDTANNAVSKATMKMARPAGNAISIITEEKALTNFKSGKYDPEKLLILAKEPKTFLDLVNSGVKIDKLIIGGTTARENGIEISKRAFADDAEIEDYEKLLEKGVELISQYVPADKEVVVTKEFLEDRKNK</sequence>
<dbReference type="InterPro" id="IPR004720">
    <property type="entry name" value="PTS_IIB_sorbose-sp"/>
</dbReference>
<dbReference type="GO" id="GO:0016301">
    <property type="term" value="F:kinase activity"/>
    <property type="evidence" value="ECO:0007669"/>
    <property type="project" value="UniProtKB-KW"/>
</dbReference>
<keyword evidence="10" id="KW-1185">Reference proteome</keyword>
<dbReference type="PROSITE" id="PS51101">
    <property type="entry name" value="PTS_EIIB_TYPE_4"/>
    <property type="match status" value="1"/>
</dbReference>
<evidence type="ECO:0000313" key="9">
    <source>
        <dbReference type="EMBL" id="KJY60041.1"/>
    </source>
</evidence>
<dbReference type="PATRIC" id="fig|303541.3.peg.1522"/>
<gene>
    <name evidence="9" type="ORF">JF72_13510</name>
</gene>
<dbReference type="GO" id="GO:0009401">
    <property type="term" value="P:phosphoenolpyruvate-dependent sugar phosphotransferase system"/>
    <property type="evidence" value="ECO:0007669"/>
    <property type="project" value="UniProtKB-KW"/>
</dbReference>
<keyword evidence="7" id="KW-0418">Kinase</keyword>
<dbReference type="Proteomes" id="UP000033682">
    <property type="component" value="Unassembled WGS sequence"/>
</dbReference>
<reference evidence="9 10" key="1">
    <citation type="submission" date="2015-01" db="EMBL/GenBank/DDBJ databases">
        <title>Comparative genomics of the lactic acid bacteria isolated from the honey bee gut.</title>
        <authorList>
            <person name="Ellegaard K.M."/>
            <person name="Tamarit D."/>
            <person name="Javelind E."/>
            <person name="Olofsson T."/>
            <person name="Andersson S.G."/>
            <person name="Vasquez A."/>
        </authorList>
    </citation>
    <scope>NUCLEOTIDE SEQUENCE [LARGE SCALE GENOMIC DNA]</scope>
    <source>
        <strain evidence="9 10">Hma11</strain>
    </source>
</reference>
<dbReference type="RefSeq" id="WP_046307937.1">
    <property type="nucleotide sequence ID" value="NZ_BMCV01000003.1"/>
</dbReference>
<comment type="caution">
    <text evidence="9">The sequence shown here is derived from an EMBL/GenBank/DDBJ whole genome shotgun (WGS) entry which is preliminary data.</text>
</comment>
<evidence type="ECO:0000259" key="8">
    <source>
        <dbReference type="PROSITE" id="PS51101"/>
    </source>
</evidence>
<dbReference type="SUPFAM" id="SSF52728">
    <property type="entry name" value="PTS IIb component"/>
    <property type="match status" value="1"/>
</dbReference>
<dbReference type="GO" id="GO:0008982">
    <property type="term" value="F:protein-N(PI)-phosphohistidine-sugar phosphotransferase activity"/>
    <property type="evidence" value="ECO:0007669"/>
    <property type="project" value="InterPro"/>
</dbReference>
<name>A0A0F4LR37_9LACO</name>
<keyword evidence="2" id="KW-0813">Transport</keyword>
<dbReference type="Gene3D" id="3.40.35.10">
    <property type="entry name" value="Phosphotransferase system, sorbose subfamily IIB component"/>
    <property type="match status" value="1"/>
</dbReference>
<dbReference type="InterPro" id="IPR036667">
    <property type="entry name" value="PTS_IIB_sorbose-sp_sf"/>
</dbReference>
<dbReference type="EMBL" id="JXLG01000010">
    <property type="protein sequence ID" value="KJY60041.1"/>
    <property type="molecule type" value="Genomic_DNA"/>
</dbReference>
<dbReference type="OrthoDB" id="9788818at2"/>
<evidence type="ECO:0000256" key="4">
    <source>
        <dbReference type="ARBA" id="ARBA00022597"/>
    </source>
</evidence>
<dbReference type="AlphaFoldDB" id="A0A0F4LR37"/>
<dbReference type="STRING" id="303541.JF72_13510"/>
<keyword evidence="4" id="KW-0762">Sugar transport</keyword>